<dbReference type="Proteomes" id="UP000005953">
    <property type="component" value="Unassembled WGS sequence"/>
</dbReference>
<evidence type="ECO:0000259" key="1">
    <source>
        <dbReference type="Pfam" id="PF03551"/>
    </source>
</evidence>
<dbReference type="RefSeq" id="WP_008046712.1">
    <property type="nucleotide sequence ID" value="NZ_CH724153.1"/>
</dbReference>
<name>A4BBX5_9GAMM</name>
<sequence length="209" mass="23860">MSERQTILNSLKTGGQLTAADAARATGLTSMGARGHLERLEQQGLVTYHETVQGRGRPRRYWTLTSAGHQLFPQQYDHLSIELIDNVRELFGQDGLNQVISTRQDKALQKYRRHLDPLSRTEDKLRELARLRTQEGYMAEVIATDSQTWELIEHHCPICAAAKNCQGFCTAELEVFKASLGDELEVTRREHLLADGERCRYQIRPVEKE</sequence>
<dbReference type="Gene3D" id="1.10.10.10">
    <property type="entry name" value="Winged helix-like DNA-binding domain superfamily/Winged helix DNA-binding domain"/>
    <property type="match status" value="1"/>
</dbReference>
<accession>A4BBX5</accession>
<dbReference type="InterPro" id="IPR005149">
    <property type="entry name" value="Tscrpt_reg_PadR_N"/>
</dbReference>
<dbReference type="AlphaFoldDB" id="A4BBX5"/>
<dbReference type="InterPro" id="IPR036388">
    <property type="entry name" value="WH-like_DNA-bd_sf"/>
</dbReference>
<feature type="domain" description="Transcription regulator PadR N-terminal" evidence="1">
    <location>
        <begin position="37"/>
        <end position="71"/>
    </location>
</feature>
<protein>
    <recommendedName>
        <fullName evidence="1">Transcription regulator PadR N-terminal domain-containing protein</fullName>
    </recommendedName>
</protein>
<dbReference type="STRING" id="314283.MED297_01525"/>
<dbReference type="Pfam" id="PF03551">
    <property type="entry name" value="PadR"/>
    <property type="match status" value="1"/>
</dbReference>
<reference evidence="2 3" key="1">
    <citation type="submission" date="2006-02" db="EMBL/GenBank/DDBJ databases">
        <authorList>
            <person name="Pinhassi J."/>
            <person name="Pedros-Alio C."/>
            <person name="Ferriera S."/>
            <person name="Johnson J."/>
            <person name="Kravitz S."/>
            <person name="Halpern A."/>
            <person name="Remington K."/>
            <person name="Beeson K."/>
            <person name="Tran B."/>
            <person name="Rogers Y.-H."/>
            <person name="Friedman R."/>
            <person name="Venter J.C."/>
        </authorList>
    </citation>
    <scope>NUCLEOTIDE SEQUENCE [LARGE SCALE GENOMIC DNA]</scope>
    <source>
        <strain evidence="2 3">MED297</strain>
    </source>
</reference>
<dbReference type="HOGENOM" id="CLU_078469_2_0_6"/>
<organism evidence="2 3">
    <name type="scientific">Reinekea blandensis MED297</name>
    <dbReference type="NCBI Taxonomy" id="314283"/>
    <lineage>
        <taxon>Bacteria</taxon>
        <taxon>Pseudomonadati</taxon>
        <taxon>Pseudomonadota</taxon>
        <taxon>Gammaproteobacteria</taxon>
        <taxon>Oceanospirillales</taxon>
        <taxon>Saccharospirillaceae</taxon>
        <taxon>Reinekea</taxon>
    </lineage>
</organism>
<gene>
    <name evidence="2" type="ORF">MED297_01525</name>
</gene>
<keyword evidence="3" id="KW-1185">Reference proteome</keyword>
<evidence type="ECO:0000313" key="2">
    <source>
        <dbReference type="EMBL" id="EAR10460.1"/>
    </source>
</evidence>
<dbReference type="SUPFAM" id="SSF46785">
    <property type="entry name" value="Winged helix' DNA-binding domain"/>
    <property type="match status" value="1"/>
</dbReference>
<dbReference type="InterPro" id="IPR036390">
    <property type="entry name" value="WH_DNA-bd_sf"/>
</dbReference>
<comment type="caution">
    <text evidence="2">The sequence shown here is derived from an EMBL/GenBank/DDBJ whole genome shotgun (WGS) entry which is preliminary data.</text>
</comment>
<evidence type="ECO:0000313" key="3">
    <source>
        <dbReference type="Proteomes" id="UP000005953"/>
    </source>
</evidence>
<dbReference type="EMBL" id="AAOE01000004">
    <property type="protein sequence ID" value="EAR10460.1"/>
    <property type="molecule type" value="Genomic_DNA"/>
</dbReference>
<proteinExistence type="predicted"/>
<dbReference type="OrthoDB" id="155998at2"/>